<comment type="caution">
    <text evidence="2">The sequence shown here is derived from an EMBL/GenBank/DDBJ whole genome shotgun (WGS) entry which is preliminary data.</text>
</comment>
<evidence type="ECO:0000259" key="1">
    <source>
        <dbReference type="Pfam" id="PF24853"/>
    </source>
</evidence>
<dbReference type="EMBL" id="JAULSO010000002">
    <property type="protein sequence ID" value="KAK3687215.1"/>
    <property type="molecule type" value="Genomic_DNA"/>
</dbReference>
<gene>
    <name evidence="2" type="ORF">B0T22DRAFT_438870</name>
</gene>
<keyword evidence="3" id="KW-1185">Reference proteome</keyword>
<protein>
    <recommendedName>
        <fullName evidence="1">DUF7727 domain-containing protein</fullName>
    </recommendedName>
</protein>
<dbReference type="AlphaFoldDB" id="A0AAE0X6Y6"/>
<dbReference type="PANTHER" id="PTHR40629">
    <property type="entry name" value="PRO41 PROTEIN"/>
    <property type="match status" value="1"/>
</dbReference>
<feature type="domain" description="DUF7727" evidence="1">
    <location>
        <begin position="259"/>
        <end position="360"/>
    </location>
</feature>
<organism evidence="2 3">
    <name type="scientific">Podospora appendiculata</name>
    <dbReference type="NCBI Taxonomy" id="314037"/>
    <lineage>
        <taxon>Eukaryota</taxon>
        <taxon>Fungi</taxon>
        <taxon>Dikarya</taxon>
        <taxon>Ascomycota</taxon>
        <taxon>Pezizomycotina</taxon>
        <taxon>Sordariomycetes</taxon>
        <taxon>Sordariomycetidae</taxon>
        <taxon>Sordariales</taxon>
        <taxon>Podosporaceae</taxon>
        <taxon>Podospora</taxon>
    </lineage>
</organism>
<dbReference type="PANTHER" id="PTHR40629:SF1">
    <property type="entry name" value="PRO41 PROTEIN"/>
    <property type="match status" value="1"/>
</dbReference>
<dbReference type="Pfam" id="PF24853">
    <property type="entry name" value="DUF7727"/>
    <property type="match status" value="1"/>
</dbReference>
<reference evidence="2" key="2">
    <citation type="submission" date="2023-06" db="EMBL/GenBank/DDBJ databases">
        <authorList>
            <consortium name="Lawrence Berkeley National Laboratory"/>
            <person name="Haridas S."/>
            <person name="Hensen N."/>
            <person name="Bonometti L."/>
            <person name="Westerberg I."/>
            <person name="Brannstrom I.O."/>
            <person name="Guillou S."/>
            <person name="Cros-Aarteil S."/>
            <person name="Calhoun S."/>
            <person name="Kuo A."/>
            <person name="Mondo S."/>
            <person name="Pangilinan J."/>
            <person name="Riley R."/>
            <person name="Labutti K."/>
            <person name="Andreopoulos B."/>
            <person name="Lipzen A."/>
            <person name="Chen C."/>
            <person name="Yanf M."/>
            <person name="Daum C."/>
            <person name="Ng V."/>
            <person name="Clum A."/>
            <person name="Steindorff A."/>
            <person name="Ohm R."/>
            <person name="Martin F."/>
            <person name="Silar P."/>
            <person name="Natvig D."/>
            <person name="Lalanne C."/>
            <person name="Gautier V."/>
            <person name="Ament-Velasquez S.L."/>
            <person name="Kruys A."/>
            <person name="Hutchinson M.I."/>
            <person name="Powell A.J."/>
            <person name="Barry K."/>
            <person name="Miller A.N."/>
            <person name="Grigoriev I.V."/>
            <person name="Debuchy R."/>
            <person name="Gladieux P."/>
            <person name="Thoren M.H."/>
            <person name="Johannesson H."/>
        </authorList>
    </citation>
    <scope>NUCLEOTIDE SEQUENCE</scope>
    <source>
        <strain evidence="2">CBS 314.62</strain>
    </source>
</reference>
<evidence type="ECO:0000313" key="2">
    <source>
        <dbReference type="EMBL" id="KAK3687215.1"/>
    </source>
</evidence>
<dbReference type="Proteomes" id="UP001270362">
    <property type="component" value="Unassembled WGS sequence"/>
</dbReference>
<dbReference type="InterPro" id="IPR056144">
    <property type="entry name" value="DUF7727"/>
</dbReference>
<evidence type="ECO:0000313" key="3">
    <source>
        <dbReference type="Proteomes" id="UP001270362"/>
    </source>
</evidence>
<accession>A0AAE0X6Y6</accession>
<name>A0AAE0X6Y6_9PEZI</name>
<sequence>MSAMVWVSQRVGLSDLSYFDSCKREGDILGSKAGTDGYNAAGHVDPDWEVYDADNNSFSSGRRLFTKPEAKYNTVPYKIQGDEAFHHDVSDAAHEANNIDDFYARLTLRRAERLQELQKAWDRIAIKIICSPAIFGDDLNHLTRWSTDLEKDTLAESEVTLTDSRRRALADVFPRIGYPTHRAPAALSETETVQESESGGGGTLQRVWETEQVRDISHGVMGRLIKNYWARLIMLTGGTCRWNPALAITRIQGANVTIDQVAAALEGFFWPKIFWDLLTTRLDLAVKPTPVLQSINLVFGLILLIWEWPLSFIAGSRLHRSIEARLAFLPLTALTAALTYQGTNAAIYQLIGLGHLHNAVDSAAVVCEERAAWRISITRLAKYCVATYGVTSRTMPFSVYLTLPV</sequence>
<reference evidence="2" key="1">
    <citation type="journal article" date="2023" name="Mol. Phylogenet. Evol.">
        <title>Genome-scale phylogeny and comparative genomics of the fungal order Sordariales.</title>
        <authorList>
            <person name="Hensen N."/>
            <person name="Bonometti L."/>
            <person name="Westerberg I."/>
            <person name="Brannstrom I.O."/>
            <person name="Guillou S."/>
            <person name="Cros-Aarteil S."/>
            <person name="Calhoun S."/>
            <person name="Haridas S."/>
            <person name="Kuo A."/>
            <person name="Mondo S."/>
            <person name="Pangilinan J."/>
            <person name="Riley R."/>
            <person name="LaButti K."/>
            <person name="Andreopoulos B."/>
            <person name="Lipzen A."/>
            <person name="Chen C."/>
            <person name="Yan M."/>
            <person name="Daum C."/>
            <person name="Ng V."/>
            <person name="Clum A."/>
            <person name="Steindorff A."/>
            <person name="Ohm R.A."/>
            <person name="Martin F."/>
            <person name="Silar P."/>
            <person name="Natvig D.O."/>
            <person name="Lalanne C."/>
            <person name="Gautier V."/>
            <person name="Ament-Velasquez S.L."/>
            <person name="Kruys A."/>
            <person name="Hutchinson M.I."/>
            <person name="Powell A.J."/>
            <person name="Barry K."/>
            <person name="Miller A.N."/>
            <person name="Grigoriev I.V."/>
            <person name="Debuchy R."/>
            <person name="Gladieux P."/>
            <person name="Hiltunen Thoren M."/>
            <person name="Johannesson H."/>
        </authorList>
    </citation>
    <scope>NUCLEOTIDE SEQUENCE</scope>
    <source>
        <strain evidence="2">CBS 314.62</strain>
    </source>
</reference>
<proteinExistence type="predicted"/>